<feature type="domain" description="HTH tetR-type" evidence="5">
    <location>
        <begin position="5"/>
        <end position="65"/>
    </location>
</feature>
<dbReference type="Gene3D" id="1.10.357.10">
    <property type="entry name" value="Tetracycline Repressor, domain 2"/>
    <property type="match status" value="1"/>
</dbReference>
<dbReference type="PANTHER" id="PTHR47506">
    <property type="entry name" value="TRANSCRIPTIONAL REGULATORY PROTEIN"/>
    <property type="match status" value="1"/>
</dbReference>
<comment type="caution">
    <text evidence="6">The sequence shown here is derived from an EMBL/GenBank/DDBJ whole genome shotgun (WGS) entry which is preliminary data.</text>
</comment>
<name>A0A928Z6L0_9CYAN</name>
<accession>A0A928Z6L0</accession>
<keyword evidence="2 4" id="KW-0238">DNA-binding</keyword>
<gene>
    <name evidence="6" type="ORF">IQ266_23715</name>
</gene>
<dbReference type="PROSITE" id="PS50977">
    <property type="entry name" value="HTH_TETR_2"/>
    <property type="match status" value="1"/>
</dbReference>
<evidence type="ECO:0000256" key="1">
    <source>
        <dbReference type="ARBA" id="ARBA00023015"/>
    </source>
</evidence>
<evidence type="ECO:0000256" key="4">
    <source>
        <dbReference type="PROSITE-ProRule" id="PRU00335"/>
    </source>
</evidence>
<dbReference type="Pfam" id="PF00440">
    <property type="entry name" value="TetR_N"/>
    <property type="match status" value="1"/>
</dbReference>
<evidence type="ECO:0000313" key="7">
    <source>
        <dbReference type="Proteomes" id="UP000625316"/>
    </source>
</evidence>
<keyword evidence="1" id="KW-0805">Transcription regulation</keyword>
<dbReference type="SUPFAM" id="SSF46689">
    <property type="entry name" value="Homeodomain-like"/>
    <property type="match status" value="1"/>
</dbReference>
<dbReference type="SUPFAM" id="SSF48498">
    <property type="entry name" value="Tetracyclin repressor-like, C-terminal domain"/>
    <property type="match status" value="1"/>
</dbReference>
<organism evidence="6 7">
    <name type="scientific">Romeriopsis navalis LEGE 11480</name>
    <dbReference type="NCBI Taxonomy" id="2777977"/>
    <lineage>
        <taxon>Bacteria</taxon>
        <taxon>Bacillati</taxon>
        <taxon>Cyanobacteriota</taxon>
        <taxon>Cyanophyceae</taxon>
        <taxon>Leptolyngbyales</taxon>
        <taxon>Leptolyngbyaceae</taxon>
        <taxon>Romeriopsis</taxon>
        <taxon>Romeriopsis navalis</taxon>
    </lineage>
</organism>
<evidence type="ECO:0000256" key="3">
    <source>
        <dbReference type="ARBA" id="ARBA00023163"/>
    </source>
</evidence>
<dbReference type="AlphaFoldDB" id="A0A928Z6L0"/>
<dbReference type="InterPro" id="IPR009057">
    <property type="entry name" value="Homeodomain-like_sf"/>
</dbReference>
<reference evidence="6" key="1">
    <citation type="submission" date="2020-10" db="EMBL/GenBank/DDBJ databases">
        <authorList>
            <person name="Castelo-Branco R."/>
            <person name="Eusebio N."/>
            <person name="Adriana R."/>
            <person name="Vieira A."/>
            <person name="Brugerolle De Fraissinette N."/>
            <person name="Rezende De Castro R."/>
            <person name="Schneider M.P."/>
            <person name="Vasconcelos V."/>
            <person name="Leao P.N."/>
        </authorList>
    </citation>
    <scope>NUCLEOTIDE SEQUENCE</scope>
    <source>
        <strain evidence="6">LEGE 11480</strain>
    </source>
</reference>
<feature type="DNA-binding region" description="H-T-H motif" evidence="4">
    <location>
        <begin position="28"/>
        <end position="47"/>
    </location>
</feature>
<dbReference type="InterPro" id="IPR001647">
    <property type="entry name" value="HTH_TetR"/>
</dbReference>
<sequence length="209" mass="23034">MANLKRTREDILKSVIDTVHRQGLTATGLSELFQVSGASSGSFYNYFRSKHELGHALIDYEWAQLQTNILEPATTQSPDPIAQLFWILDRLEAKQLQDPKCGGCLLGNLVVDLAEQDPAFRNHLIQVFSKWEGAIAQILRQAKPQLQPNTNPDCLAEQLIAAIEGAMLMGKLHRDAARLQRGFATARQSITNALRSSNATSAQASAPQI</sequence>
<proteinExistence type="predicted"/>
<dbReference type="PANTHER" id="PTHR47506:SF6">
    <property type="entry name" value="HTH-TYPE TRANSCRIPTIONAL REPRESSOR NEMR"/>
    <property type="match status" value="1"/>
</dbReference>
<evidence type="ECO:0000259" key="5">
    <source>
        <dbReference type="PROSITE" id="PS50977"/>
    </source>
</evidence>
<evidence type="ECO:0000313" key="6">
    <source>
        <dbReference type="EMBL" id="MBE9032748.1"/>
    </source>
</evidence>
<dbReference type="InterPro" id="IPR011075">
    <property type="entry name" value="TetR_C"/>
</dbReference>
<protein>
    <submittedName>
        <fullName evidence="6">TetR/AcrR family transcriptional regulator</fullName>
    </submittedName>
</protein>
<dbReference type="Proteomes" id="UP000625316">
    <property type="component" value="Unassembled WGS sequence"/>
</dbReference>
<dbReference type="EMBL" id="JADEXQ010000123">
    <property type="protein sequence ID" value="MBE9032748.1"/>
    <property type="molecule type" value="Genomic_DNA"/>
</dbReference>
<evidence type="ECO:0000256" key="2">
    <source>
        <dbReference type="ARBA" id="ARBA00023125"/>
    </source>
</evidence>
<dbReference type="InterPro" id="IPR036271">
    <property type="entry name" value="Tet_transcr_reg_TetR-rel_C_sf"/>
</dbReference>
<dbReference type="Pfam" id="PF16925">
    <property type="entry name" value="TetR_C_13"/>
    <property type="match status" value="1"/>
</dbReference>
<dbReference type="GO" id="GO:0003677">
    <property type="term" value="F:DNA binding"/>
    <property type="evidence" value="ECO:0007669"/>
    <property type="project" value="UniProtKB-UniRule"/>
</dbReference>
<keyword evidence="3" id="KW-0804">Transcription</keyword>
<keyword evidence="7" id="KW-1185">Reference proteome</keyword>